<comment type="catalytic activity">
    <reaction evidence="11">
        <text>3 hydrogencarbonate(out) + Na(+)(out) = 3 hydrogencarbonate(in) + Na(+)(in)</text>
        <dbReference type="Rhea" id="RHEA:72219"/>
        <dbReference type="ChEBI" id="CHEBI:17544"/>
        <dbReference type="ChEBI" id="CHEBI:29101"/>
    </reaction>
</comment>
<organism evidence="17 18">
    <name type="scientific">Rhinopithecus roxellana</name>
    <name type="common">Golden snub-nosed monkey</name>
    <name type="synonym">Pygathrix roxellana</name>
    <dbReference type="NCBI Taxonomy" id="61622"/>
    <lineage>
        <taxon>Eukaryota</taxon>
        <taxon>Metazoa</taxon>
        <taxon>Chordata</taxon>
        <taxon>Craniata</taxon>
        <taxon>Vertebrata</taxon>
        <taxon>Euteleostomi</taxon>
        <taxon>Mammalia</taxon>
        <taxon>Eutheria</taxon>
        <taxon>Euarchontoglires</taxon>
        <taxon>Primates</taxon>
        <taxon>Haplorrhini</taxon>
        <taxon>Catarrhini</taxon>
        <taxon>Cercopithecidae</taxon>
        <taxon>Colobinae</taxon>
        <taxon>Rhinopithecus</taxon>
    </lineage>
</organism>
<evidence type="ECO:0000256" key="12">
    <source>
        <dbReference type="ARBA" id="ARBA00036309"/>
    </source>
</evidence>
<gene>
    <name evidence="17" type="primary">SLC4A5</name>
</gene>
<dbReference type="PRINTS" id="PR01232">
    <property type="entry name" value="NAHCO3TRSPRT"/>
</dbReference>
<feature type="transmembrane region" description="Helical" evidence="13">
    <location>
        <begin position="522"/>
        <end position="544"/>
    </location>
</feature>
<dbReference type="FunFam" id="3.40.930.10:FF:000002">
    <property type="entry name" value="Anion exchange protein"/>
    <property type="match status" value="1"/>
</dbReference>
<feature type="domain" description="Bicarbonate transporter-like transmembrane" evidence="15">
    <location>
        <begin position="493"/>
        <end position="950"/>
    </location>
</feature>
<dbReference type="GO" id="GO:0003014">
    <property type="term" value="P:renal system process"/>
    <property type="evidence" value="ECO:0007669"/>
    <property type="project" value="TreeGrafter"/>
</dbReference>
<keyword evidence="4" id="KW-1003">Cell membrane</keyword>
<dbReference type="PANTHER" id="PTHR11453">
    <property type="entry name" value="ANION EXCHANGE PROTEIN"/>
    <property type="match status" value="1"/>
</dbReference>
<feature type="transmembrane region" description="Helical" evidence="13">
    <location>
        <begin position="869"/>
        <end position="893"/>
    </location>
</feature>
<comment type="subcellular location">
    <subcellularLocation>
        <location evidence="1">Basolateral cell membrane</location>
        <topology evidence="1">Multi-pass membrane protein</topology>
    </subcellularLocation>
    <subcellularLocation>
        <location evidence="13">Membrane</location>
        <topology evidence="13">Multi-pass membrane protein</topology>
    </subcellularLocation>
</comment>
<dbReference type="InterPro" id="IPR003024">
    <property type="entry name" value="Na/HCO3_transpt"/>
</dbReference>
<feature type="transmembrane region" description="Helical" evidence="13">
    <location>
        <begin position="607"/>
        <end position="628"/>
    </location>
</feature>
<evidence type="ECO:0000256" key="6">
    <source>
        <dbReference type="ARBA" id="ARBA00022989"/>
    </source>
</evidence>
<evidence type="ECO:0000256" key="4">
    <source>
        <dbReference type="ARBA" id="ARBA00022475"/>
    </source>
</evidence>
<dbReference type="InterPro" id="IPR011531">
    <property type="entry name" value="HCO3_transpt-like_TM_dom"/>
</dbReference>
<dbReference type="Gene3D" id="1.10.287.570">
    <property type="entry name" value="Helical hairpin bin"/>
    <property type="match status" value="1"/>
</dbReference>
<dbReference type="PRINTS" id="PR01231">
    <property type="entry name" value="HCO3TRNSPORT"/>
</dbReference>
<dbReference type="InterPro" id="IPR003020">
    <property type="entry name" value="HCO3_transpt_euk"/>
</dbReference>
<dbReference type="PANTHER" id="PTHR11453:SF20">
    <property type="entry name" value="ELECTROGENIC SODIUM BICARBONATE COTRANSPORTER 4"/>
    <property type="match status" value="1"/>
</dbReference>
<evidence type="ECO:0000256" key="8">
    <source>
        <dbReference type="ARBA" id="ARBA00023065"/>
    </source>
</evidence>
<feature type="compositionally biased region" description="Polar residues" evidence="14">
    <location>
        <begin position="64"/>
        <end position="76"/>
    </location>
</feature>
<comment type="caution">
    <text evidence="13">Lacks conserved residue(s) required for the propagation of feature annotation.</text>
</comment>
<evidence type="ECO:0000313" key="18">
    <source>
        <dbReference type="Proteomes" id="UP000233200"/>
    </source>
</evidence>
<sequence length="1040" mass="115195">MKVKEKAGVGKLDHTNHRRRFPDQKECPSIHIGLPVPTYPQRKTDQKGHLSGLQKVHWGLRPDQPQQEVTGPGSEASSRDSSVDLISRTRSPAAEQLQDILGEEDEAPNPTLFTEMDTLQHDGDQMEWKESARWIKFEEKVEEGGERWSKPHVSTLSLHSLFELRTCLQTGTVLLDLDSSSLPQIIDDVIEKQIEDGLLRPELRERVSYVLLRRHRHQTKKPIHRSLVDIGKSVSTTNRSPARSPGAGPSLHHSTEDLRMRQSANYGRLCHAQSRSMNDISLTPNTDQRKNKFMKKIPKDSEASNVLVGEVDFLDQPFIAFVRLIQSAMLGGVTEVPVPTRFLFILLGPSGRAKSYNEIGRAIATLMVDDLFSDVAYKARNREDLIAGIDEFLDEVIVLPPGEWDPNIRIEPPKKVPSADKRKSVFSLAELGQMNGSVGGGGGAAGGGNGGGGGGGGSGGGAGGGGAGGTSSGDDGEMPAMHEIGEELIWTGRFFGGLCLDIKRKLPWFPSDFYDGFHIQSISAILFIYLGCITNAITFGGLLGDATDNYQGVMESFLGTAMAGSLFCLFSGQPLIILSSTGPILIFEKLLFDFSKGNGLDYMEFRLWIGLHSAVQCLILVATDASFIIKYITRFTEEGFSTLISFIFIYDAIKKMIGAFKYYPINMDFKPNFITTYKCECVAPDTVNTTVFNASAPLAPDTNASLYNPLNLTVLDWSLLSKKECLSYGGRLLGNSCKFIPDLALMSFILFFGTYSMTLTLKKFKFSRYFPTKVRALVADFSIVFSILMFCGIDACFGLETPKLHVPSVIKPTRPDRGWFVAPFGKNPWWVYPASILPALLVTILIFMDQQITAVIVNRKENKLKKAAGYHLDLFWVGILMALCSFMGLPWYVAATVISIAHIDSLKMETETSAPGEQPQFLGVREQRVTGIIVFILTGISVFLAPILKILGLIIVRRLLDFIFSQHDLAWIDNILPEKEKKETDKKRKRKKGAHEDCDEEPPFPPPSVIKIPMESVQSDPQNGIHCIARKRSSSWSYSL</sequence>
<feature type="region of interest" description="Disordered" evidence="14">
    <location>
        <begin position="454"/>
        <end position="478"/>
    </location>
</feature>
<dbReference type="FunFam" id="1.10.287.570:FF:000001">
    <property type="entry name" value="Anion exchange protein"/>
    <property type="match status" value="1"/>
</dbReference>
<dbReference type="Pfam" id="PF00955">
    <property type="entry name" value="HCO3_cotransp"/>
    <property type="match status" value="1"/>
</dbReference>
<feature type="compositionally biased region" description="Basic and acidic residues" evidence="14">
    <location>
        <begin position="1"/>
        <end position="28"/>
    </location>
</feature>
<feature type="transmembrane region" description="Helical" evidence="13">
    <location>
        <begin position="829"/>
        <end position="848"/>
    </location>
</feature>
<evidence type="ECO:0000313" key="17">
    <source>
        <dbReference type="Ensembl" id="ENSRROP00000018544.1"/>
    </source>
</evidence>
<name>A0A2K6PPW2_RHIRO</name>
<feature type="compositionally biased region" description="Gly residues" evidence="14">
    <location>
        <begin position="454"/>
        <end position="471"/>
    </location>
</feature>
<feature type="transmembrane region" description="Helical" evidence="13">
    <location>
        <begin position="556"/>
        <end position="587"/>
    </location>
</feature>
<feature type="region of interest" description="Disordered" evidence="14">
    <location>
        <begin position="1"/>
        <end position="84"/>
    </location>
</feature>
<evidence type="ECO:0000256" key="11">
    <source>
        <dbReference type="ARBA" id="ARBA00035820"/>
    </source>
</evidence>
<evidence type="ECO:0000256" key="3">
    <source>
        <dbReference type="ARBA" id="ARBA00022448"/>
    </source>
</evidence>
<dbReference type="GeneTree" id="ENSGT00940000157488"/>
<keyword evidence="10" id="KW-0739">Sodium transport</keyword>
<feature type="transmembrane region" description="Helical" evidence="13">
    <location>
        <begin position="774"/>
        <end position="795"/>
    </location>
</feature>
<comment type="similarity">
    <text evidence="2 13">Belongs to the anion exchanger (TC 2.A.31) family.</text>
</comment>
<reference evidence="17" key="1">
    <citation type="submission" date="2025-08" db="UniProtKB">
        <authorList>
            <consortium name="Ensembl"/>
        </authorList>
    </citation>
    <scope>IDENTIFICATION</scope>
</reference>
<evidence type="ECO:0000256" key="2">
    <source>
        <dbReference type="ARBA" id="ARBA00010993"/>
    </source>
</evidence>
<feature type="transmembrane region" description="Helical" evidence="13">
    <location>
        <begin position="743"/>
        <end position="762"/>
    </location>
</feature>
<evidence type="ECO:0000256" key="13">
    <source>
        <dbReference type="RuleBase" id="RU362035"/>
    </source>
</evidence>
<evidence type="ECO:0000259" key="15">
    <source>
        <dbReference type="Pfam" id="PF00955"/>
    </source>
</evidence>
<keyword evidence="5 13" id="KW-0812">Transmembrane</keyword>
<accession>A0A2K6PPW2</accession>
<feature type="region of interest" description="Disordered" evidence="14">
    <location>
        <begin position="982"/>
        <end position="1026"/>
    </location>
</feature>
<dbReference type="GO" id="GO:0008509">
    <property type="term" value="F:monoatomic anion transmembrane transporter activity"/>
    <property type="evidence" value="ECO:0007669"/>
    <property type="project" value="InterPro"/>
</dbReference>
<dbReference type="InterPro" id="IPR016152">
    <property type="entry name" value="PTrfase/Anion_transptr"/>
</dbReference>
<comment type="catalytic activity">
    <reaction evidence="12">
        <text>2 hydrogencarbonate(out) + Na(+)(out) = 2 hydrogencarbonate(in) + Na(+)(in)</text>
        <dbReference type="Rhea" id="RHEA:72215"/>
        <dbReference type="ChEBI" id="CHEBI:17544"/>
        <dbReference type="ChEBI" id="CHEBI:29101"/>
    </reaction>
</comment>
<dbReference type="Pfam" id="PF07565">
    <property type="entry name" value="Band_3_cyto"/>
    <property type="match status" value="1"/>
</dbReference>
<keyword evidence="8 13" id="KW-0406">Ion transport</keyword>
<keyword evidence="9 13" id="KW-0472">Membrane</keyword>
<dbReference type="Gene3D" id="3.40.930.10">
    <property type="entry name" value="Mannitol-specific EII, Chain A"/>
    <property type="match status" value="1"/>
</dbReference>
<feature type="region of interest" description="Disordered" evidence="14">
    <location>
        <begin position="225"/>
        <end position="254"/>
    </location>
</feature>
<dbReference type="GO" id="GO:0008510">
    <property type="term" value="F:sodium:bicarbonate symporter activity"/>
    <property type="evidence" value="ECO:0007669"/>
    <property type="project" value="TreeGrafter"/>
</dbReference>
<evidence type="ECO:0000256" key="14">
    <source>
        <dbReference type="SAM" id="MobiDB-lite"/>
    </source>
</evidence>
<feature type="transmembrane region" description="Helical" evidence="13">
    <location>
        <begin position="932"/>
        <end position="956"/>
    </location>
</feature>
<dbReference type="GO" id="GO:0051453">
    <property type="term" value="P:regulation of intracellular pH"/>
    <property type="evidence" value="ECO:0007669"/>
    <property type="project" value="TreeGrafter"/>
</dbReference>
<dbReference type="SUPFAM" id="SSF55804">
    <property type="entry name" value="Phoshotransferase/anion transport protein"/>
    <property type="match status" value="1"/>
</dbReference>
<dbReference type="Proteomes" id="UP000233200">
    <property type="component" value="Unplaced"/>
</dbReference>
<keyword evidence="18" id="KW-1185">Reference proteome</keyword>
<dbReference type="AlphaFoldDB" id="A0A2K6PPW2"/>
<proteinExistence type="inferred from homology"/>
<reference evidence="17" key="2">
    <citation type="submission" date="2025-09" db="UniProtKB">
        <authorList>
            <consortium name="Ensembl"/>
        </authorList>
    </citation>
    <scope>IDENTIFICATION</scope>
</reference>
<feature type="transmembrane region" description="Helical" evidence="13">
    <location>
        <begin position="640"/>
        <end position="663"/>
    </location>
</feature>
<keyword evidence="6 13" id="KW-1133">Transmembrane helix</keyword>
<evidence type="ECO:0000256" key="5">
    <source>
        <dbReference type="ARBA" id="ARBA00022692"/>
    </source>
</evidence>
<keyword evidence="7" id="KW-0915">Sodium</keyword>
<evidence type="ECO:0000256" key="9">
    <source>
        <dbReference type="ARBA" id="ARBA00023136"/>
    </source>
</evidence>
<evidence type="ECO:0000256" key="10">
    <source>
        <dbReference type="ARBA" id="ARBA00023201"/>
    </source>
</evidence>
<protein>
    <recommendedName>
        <fullName evidence="13">Anion exchange protein</fullName>
    </recommendedName>
</protein>
<dbReference type="GO" id="GO:0016323">
    <property type="term" value="C:basolateral plasma membrane"/>
    <property type="evidence" value="ECO:0007669"/>
    <property type="project" value="UniProtKB-SubCell"/>
</dbReference>
<dbReference type="Ensembl" id="ENSRROT00000042704.1">
    <property type="protein sequence ID" value="ENSRROP00000018544.1"/>
    <property type="gene ID" value="ENSRROG00000033271.1"/>
</dbReference>
<dbReference type="InterPro" id="IPR013769">
    <property type="entry name" value="Band3_cytoplasmic_dom"/>
</dbReference>
<evidence type="ECO:0000256" key="7">
    <source>
        <dbReference type="ARBA" id="ARBA00023053"/>
    </source>
</evidence>
<feature type="domain" description="Band 3 cytoplasmic" evidence="16">
    <location>
        <begin position="111"/>
        <end position="406"/>
    </location>
</feature>
<evidence type="ECO:0000256" key="1">
    <source>
        <dbReference type="ARBA" id="ARBA00004554"/>
    </source>
</evidence>
<dbReference type="NCBIfam" id="TIGR00834">
    <property type="entry name" value="ae"/>
    <property type="match status" value="1"/>
</dbReference>
<dbReference type="GO" id="GO:0005452">
    <property type="term" value="F:solute:inorganic anion antiporter activity"/>
    <property type="evidence" value="ECO:0007669"/>
    <property type="project" value="InterPro"/>
</dbReference>
<keyword evidence="3 13" id="KW-0813">Transport</keyword>
<evidence type="ECO:0000259" key="16">
    <source>
        <dbReference type="Pfam" id="PF07565"/>
    </source>
</evidence>